<dbReference type="AlphaFoldDB" id="A0A9N9DAG9"/>
<feature type="region of interest" description="Disordered" evidence="3">
    <location>
        <begin position="198"/>
        <end position="224"/>
    </location>
</feature>
<dbReference type="PANTHER" id="PTHR45929">
    <property type="entry name" value="JAK PATHWAY SIGNAL TRANSDUCTION ADAPTOR MOLECULE"/>
    <property type="match status" value="1"/>
</dbReference>
<dbReference type="SMART" id="SM00326">
    <property type="entry name" value="SH3"/>
    <property type="match status" value="1"/>
</dbReference>
<feature type="compositionally biased region" description="Polar residues" evidence="3">
    <location>
        <begin position="144"/>
        <end position="155"/>
    </location>
</feature>
<gene>
    <name evidence="5" type="ORF">FMOSSE_LOCUS10394</name>
</gene>
<evidence type="ECO:0000313" key="6">
    <source>
        <dbReference type="Proteomes" id="UP000789375"/>
    </source>
</evidence>
<feature type="compositionally biased region" description="Polar residues" evidence="3">
    <location>
        <begin position="108"/>
        <end position="135"/>
    </location>
</feature>
<dbReference type="Gene3D" id="2.30.30.40">
    <property type="entry name" value="SH3 Domains"/>
    <property type="match status" value="1"/>
</dbReference>
<dbReference type="Proteomes" id="UP000789375">
    <property type="component" value="Unassembled WGS sequence"/>
</dbReference>
<evidence type="ECO:0000256" key="1">
    <source>
        <dbReference type="ARBA" id="ARBA00022443"/>
    </source>
</evidence>
<feature type="domain" description="SH3" evidence="4">
    <location>
        <begin position="281"/>
        <end position="342"/>
    </location>
</feature>
<evidence type="ECO:0000313" key="5">
    <source>
        <dbReference type="EMBL" id="CAG8629174.1"/>
    </source>
</evidence>
<dbReference type="PROSITE" id="PS50002">
    <property type="entry name" value="SH3"/>
    <property type="match status" value="1"/>
</dbReference>
<comment type="caution">
    <text evidence="5">The sequence shown here is derived from an EMBL/GenBank/DDBJ whole genome shotgun (WGS) entry which is preliminary data.</text>
</comment>
<proteinExistence type="predicted"/>
<sequence>MYASNSPPPDTSYTSVNPSMKTSVISKVSGIEPYVSHIVQNVTRDLEFLRQQGCISSIAFDEIVERLPKPIFHAAPHTPPSAPSPTSPVRSESSDVSVKSDTSKKHNSITSIPQRPLSASSQISQEQPMYPSVQQKLEDDENQRQSQQISAQLRSISPFRETPPLLSTPPPLPHLMQNREVGIPDQSQIEYQSIMSRPDLPSRVSSSQQVGHHSQPSSTASSISNTGAIIATRPLPHPPNSSSSSPPCPQVLPVFNNKQEEAEYEKSMNRKPKRESLLPAYSISLVEALWDFRGVDSGDLSFRKGDIIEVVEYVNMDWWKGRIRGTDKIGIFPKIYTRVLPGQVANNNTVPEQPMVTNVYYSQRPNNMSTYSSQSIRPAFQPSISSTQIISNQSPSGSQHSPSIMAMQGIVLLHCLVSKFTIKCEEI</sequence>
<accession>A0A9N9DAG9</accession>
<evidence type="ECO:0000256" key="2">
    <source>
        <dbReference type="PROSITE-ProRule" id="PRU00192"/>
    </source>
</evidence>
<dbReference type="PRINTS" id="PR00499">
    <property type="entry name" value="P67PHOX"/>
</dbReference>
<dbReference type="InterPro" id="IPR001452">
    <property type="entry name" value="SH3_domain"/>
</dbReference>
<dbReference type="EMBL" id="CAJVPP010003433">
    <property type="protein sequence ID" value="CAG8629174.1"/>
    <property type="molecule type" value="Genomic_DNA"/>
</dbReference>
<dbReference type="CDD" id="cd00174">
    <property type="entry name" value="SH3"/>
    <property type="match status" value="1"/>
</dbReference>
<dbReference type="PANTHER" id="PTHR45929:SF3">
    <property type="entry name" value="JAK PATHWAY SIGNAL TRANSDUCTION ADAPTOR MOLECULE"/>
    <property type="match status" value="1"/>
</dbReference>
<dbReference type="InterPro" id="IPR050670">
    <property type="entry name" value="STAM"/>
</dbReference>
<name>A0A9N9DAG9_FUNMO</name>
<dbReference type="SUPFAM" id="SSF50044">
    <property type="entry name" value="SH3-domain"/>
    <property type="match status" value="1"/>
</dbReference>
<keyword evidence="6" id="KW-1185">Reference proteome</keyword>
<feature type="region of interest" description="Disordered" evidence="3">
    <location>
        <begin position="72"/>
        <end position="178"/>
    </location>
</feature>
<evidence type="ECO:0000259" key="4">
    <source>
        <dbReference type="PROSITE" id="PS50002"/>
    </source>
</evidence>
<dbReference type="InterPro" id="IPR036028">
    <property type="entry name" value="SH3-like_dom_sf"/>
</dbReference>
<feature type="compositionally biased region" description="Low complexity" evidence="3">
    <location>
        <begin position="202"/>
        <end position="218"/>
    </location>
</feature>
<dbReference type="GO" id="GO:0033565">
    <property type="term" value="C:ESCRT-0 complex"/>
    <property type="evidence" value="ECO:0007669"/>
    <property type="project" value="TreeGrafter"/>
</dbReference>
<evidence type="ECO:0000256" key="3">
    <source>
        <dbReference type="SAM" id="MobiDB-lite"/>
    </source>
</evidence>
<feature type="compositionally biased region" description="Pro residues" evidence="3">
    <location>
        <begin position="77"/>
        <end position="86"/>
    </location>
</feature>
<keyword evidence="1 2" id="KW-0728">SH3 domain</keyword>
<dbReference type="PRINTS" id="PR00452">
    <property type="entry name" value="SH3DOMAIN"/>
</dbReference>
<dbReference type="Pfam" id="PF00018">
    <property type="entry name" value="SH3_1"/>
    <property type="match status" value="1"/>
</dbReference>
<protein>
    <submittedName>
        <fullName evidence="5">2626_t:CDS:1</fullName>
    </submittedName>
</protein>
<organism evidence="5 6">
    <name type="scientific">Funneliformis mosseae</name>
    <name type="common">Endomycorrhizal fungus</name>
    <name type="synonym">Glomus mosseae</name>
    <dbReference type="NCBI Taxonomy" id="27381"/>
    <lineage>
        <taxon>Eukaryota</taxon>
        <taxon>Fungi</taxon>
        <taxon>Fungi incertae sedis</taxon>
        <taxon>Mucoromycota</taxon>
        <taxon>Glomeromycotina</taxon>
        <taxon>Glomeromycetes</taxon>
        <taxon>Glomerales</taxon>
        <taxon>Glomeraceae</taxon>
        <taxon>Funneliformis</taxon>
    </lineage>
</organism>
<dbReference type="GO" id="GO:0043328">
    <property type="term" value="P:protein transport to vacuole involved in ubiquitin-dependent protein catabolic process via the multivesicular body sorting pathway"/>
    <property type="evidence" value="ECO:0007669"/>
    <property type="project" value="TreeGrafter"/>
</dbReference>
<reference evidence="5" key="1">
    <citation type="submission" date="2021-06" db="EMBL/GenBank/DDBJ databases">
        <authorList>
            <person name="Kallberg Y."/>
            <person name="Tangrot J."/>
            <person name="Rosling A."/>
        </authorList>
    </citation>
    <scope>NUCLEOTIDE SEQUENCE</scope>
    <source>
        <strain evidence="5">87-6 pot B 2015</strain>
    </source>
</reference>